<dbReference type="Proteomes" id="UP000663879">
    <property type="component" value="Unassembled WGS sequence"/>
</dbReference>
<gene>
    <name evidence="2" type="ORF">OXX778_LOCUS6015</name>
</gene>
<protein>
    <recommendedName>
        <fullName evidence="1">Reverse transcriptase domain-containing protein</fullName>
    </recommendedName>
</protein>
<reference evidence="2" key="1">
    <citation type="submission" date="2021-02" db="EMBL/GenBank/DDBJ databases">
        <authorList>
            <person name="Nowell W R."/>
        </authorList>
    </citation>
    <scope>NUCLEOTIDE SEQUENCE</scope>
    <source>
        <strain evidence="2">Ploen Becks lab</strain>
    </source>
</reference>
<dbReference type="PANTHER" id="PTHR33064">
    <property type="entry name" value="POL PROTEIN"/>
    <property type="match status" value="1"/>
</dbReference>
<dbReference type="PROSITE" id="PS50878">
    <property type="entry name" value="RT_POL"/>
    <property type="match status" value="1"/>
</dbReference>
<dbReference type="Gene3D" id="3.10.10.10">
    <property type="entry name" value="HIV Type 1 Reverse Transcriptase, subunit A, domain 1"/>
    <property type="match status" value="1"/>
</dbReference>
<dbReference type="AlphaFoldDB" id="A0A813S996"/>
<feature type="domain" description="Reverse transcriptase" evidence="1">
    <location>
        <begin position="1"/>
        <end position="128"/>
    </location>
</feature>
<name>A0A813S996_9BILA</name>
<dbReference type="InterPro" id="IPR043502">
    <property type="entry name" value="DNA/RNA_pol_sf"/>
</dbReference>
<dbReference type="FunFam" id="3.30.70.270:FF:000020">
    <property type="entry name" value="Transposon Tf2-6 polyprotein-like Protein"/>
    <property type="match status" value="1"/>
</dbReference>
<dbReference type="InterPro" id="IPR043128">
    <property type="entry name" value="Rev_trsase/Diguanyl_cyclase"/>
</dbReference>
<sequence length="204" mass="23673">MIALLNGARRFTKLDLISGYHRIGIKEGDKPKAAFITELGLFEFNVMSFGLTNAPATLQRAMEKALKGIINVFCLVYLDDIINYSKTTQEHYVHVSTVFERIRLAVLSVNWEKCEWFVTTIEYLGHIISEGIVRPSETKVEVLYRYDRPKTLRQLQSFLGLANHYRRFVKGFAEIAGPLHKATEKYKNFEWNDDCQKSFDELRQ</sequence>
<keyword evidence="3" id="KW-1185">Reference proteome</keyword>
<evidence type="ECO:0000313" key="2">
    <source>
        <dbReference type="EMBL" id="CAF0791950.1"/>
    </source>
</evidence>
<dbReference type="InterPro" id="IPR051320">
    <property type="entry name" value="Viral_Replic_Matur_Polypro"/>
</dbReference>
<dbReference type="SUPFAM" id="SSF56672">
    <property type="entry name" value="DNA/RNA polymerases"/>
    <property type="match status" value="1"/>
</dbReference>
<dbReference type="Pfam" id="PF00078">
    <property type="entry name" value="RVT_1"/>
    <property type="match status" value="1"/>
</dbReference>
<evidence type="ECO:0000313" key="3">
    <source>
        <dbReference type="Proteomes" id="UP000663879"/>
    </source>
</evidence>
<dbReference type="CDD" id="cd01647">
    <property type="entry name" value="RT_LTR"/>
    <property type="match status" value="1"/>
</dbReference>
<comment type="caution">
    <text evidence="2">The sequence shown here is derived from an EMBL/GenBank/DDBJ whole genome shotgun (WGS) entry which is preliminary data.</text>
</comment>
<dbReference type="OrthoDB" id="117296at2759"/>
<organism evidence="2 3">
    <name type="scientific">Brachionus calyciflorus</name>
    <dbReference type="NCBI Taxonomy" id="104777"/>
    <lineage>
        <taxon>Eukaryota</taxon>
        <taxon>Metazoa</taxon>
        <taxon>Spiralia</taxon>
        <taxon>Gnathifera</taxon>
        <taxon>Rotifera</taxon>
        <taxon>Eurotatoria</taxon>
        <taxon>Monogononta</taxon>
        <taxon>Pseudotrocha</taxon>
        <taxon>Ploima</taxon>
        <taxon>Brachionidae</taxon>
        <taxon>Brachionus</taxon>
    </lineage>
</organism>
<dbReference type="Gene3D" id="3.30.70.270">
    <property type="match status" value="2"/>
</dbReference>
<dbReference type="PANTHER" id="PTHR33064:SF37">
    <property type="entry name" value="RIBONUCLEASE H"/>
    <property type="match status" value="1"/>
</dbReference>
<dbReference type="InterPro" id="IPR000477">
    <property type="entry name" value="RT_dom"/>
</dbReference>
<accession>A0A813S996</accession>
<dbReference type="EMBL" id="CAJNOC010000689">
    <property type="protein sequence ID" value="CAF0791950.1"/>
    <property type="molecule type" value="Genomic_DNA"/>
</dbReference>
<proteinExistence type="predicted"/>
<evidence type="ECO:0000259" key="1">
    <source>
        <dbReference type="PROSITE" id="PS50878"/>
    </source>
</evidence>